<comment type="caution">
    <text evidence="2">The sequence shown here is derived from an EMBL/GenBank/DDBJ whole genome shotgun (WGS) entry which is preliminary data.</text>
</comment>
<dbReference type="AlphaFoldDB" id="A0AA40AWX6"/>
<evidence type="ECO:0000256" key="1">
    <source>
        <dbReference type="SAM" id="Phobius"/>
    </source>
</evidence>
<keyword evidence="1" id="KW-0472">Membrane</keyword>
<feature type="transmembrane region" description="Helical" evidence="1">
    <location>
        <begin position="20"/>
        <end position="39"/>
    </location>
</feature>
<dbReference type="RefSeq" id="XP_060299430.1">
    <property type="nucleotide sequence ID" value="XM_060435802.1"/>
</dbReference>
<dbReference type="Proteomes" id="UP001172101">
    <property type="component" value="Unassembled WGS sequence"/>
</dbReference>
<reference evidence="2" key="1">
    <citation type="submission" date="2023-06" db="EMBL/GenBank/DDBJ databases">
        <title>Genome-scale phylogeny and comparative genomics of the fungal order Sordariales.</title>
        <authorList>
            <consortium name="Lawrence Berkeley National Laboratory"/>
            <person name="Hensen N."/>
            <person name="Bonometti L."/>
            <person name="Westerberg I."/>
            <person name="Brannstrom I.O."/>
            <person name="Guillou S."/>
            <person name="Cros-Aarteil S."/>
            <person name="Calhoun S."/>
            <person name="Haridas S."/>
            <person name="Kuo A."/>
            <person name="Mondo S."/>
            <person name="Pangilinan J."/>
            <person name="Riley R."/>
            <person name="LaButti K."/>
            <person name="Andreopoulos B."/>
            <person name="Lipzen A."/>
            <person name="Chen C."/>
            <person name="Yanf M."/>
            <person name="Daum C."/>
            <person name="Ng V."/>
            <person name="Clum A."/>
            <person name="Steindorff A."/>
            <person name="Ohm R."/>
            <person name="Martin F."/>
            <person name="Silar P."/>
            <person name="Natvig D."/>
            <person name="Lalanne C."/>
            <person name="Gautier V."/>
            <person name="Ament-velasquez S.L."/>
            <person name="Kruys A."/>
            <person name="Hutchinson M.I."/>
            <person name="Powell A.J."/>
            <person name="Barry K."/>
            <person name="Miller A.N."/>
            <person name="Grigoriev I.V."/>
            <person name="Debuchy R."/>
            <person name="Gladieux P."/>
            <person name="Thoren M.H."/>
            <person name="Johannesson H."/>
        </authorList>
    </citation>
    <scope>NUCLEOTIDE SEQUENCE</scope>
    <source>
        <strain evidence="2">SMH2392-1A</strain>
    </source>
</reference>
<sequence>SYGKVLGATLTLGRTDGTLLIAFVAFFVTVVGSHIWRILCFSLHQASSKATTPQDTLYHQRQTILRNTSDPSQGAFKFLQLVWAWRRSGSSPRVRRRILPIVGGTVLAVCGLAVASGFSAKVALGSEVLMLGANCALVSNTDTTNTTLSETVLSPRGERRHQAAAIYAQQCYNSGSSSSSSNVASTTGYGCDTFVEPRLPFTAATNAPCPF</sequence>
<keyword evidence="1" id="KW-1133">Transmembrane helix</keyword>
<evidence type="ECO:0000313" key="3">
    <source>
        <dbReference type="Proteomes" id="UP001172101"/>
    </source>
</evidence>
<name>A0AA40AWX6_9PEZI</name>
<organism evidence="2 3">
    <name type="scientific">Lasiosphaeria miniovina</name>
    <dbReference type="NCBI Taxonomy" id="1954250"/>
    <lineage>
        <taxon>Eukaryota</taxon>
        <taxon>Fungi</taxon>
        <taxon>Dikarya</taxon>
        <taxon>Ascomycota</taxon>
        <taxon>Pezizomycotina</taxon>
        <taxon>Sordariomycetes</taxon>
        <taxon>Sordariomycetidae</taxon>
        <taxon>Sordariales</taxon>
        <taxon>Lasiosphaeriaceae</taxon>
        <taxon>Lasiosphaeria</taxon>
    </lineage>
</organism>
<feature type="transmembrane region" description="Helical" evidence="1">
    <location>
        <begin position="98"/>
        <end position="118"/>
    </location>
</feature>
<proteinExistence type="predicted"/>
<evidence type="ECO:0000313" key="2">
    <source>
        <dbReference type="EMBL" id="KAK0723506.1"/>
    </source>
</evidence>
<dbReference type="EMBL" id="JAUIRO010000003">
    <property type="protein sequence ID" value="KAK0723506.1"/>
    <property type="molecule type" value="Genomic_DNA"/>
</dbReference>
<protein>
    <submittedName>
        <fullName evidence="2">Uncharacterized protein</fullName>
    </submittedName>
</protein>
<keyword evidence="3" id="KW-1185">Reference proteome</keyword>
<feature type="non-terminal residue" evidence="2">
    <location>
        <position position="211"/>
    </location>
</feature>
<accession>A0AA40AWX6</accession>
<feature type="non-terminal residue" evidence="2">
    <location>
        <position position="1"/>
    </location>
</feature>
<gene>
    <name evidence="2" type="ORF">B0T26DRAFT_604678</name>
</gene>
<keyword evidence="1" id="KW-0812">Transmembrane</keyword>
<dbReference type="GeneID" id="85319072"/>